<dbReference type="EMBL" id="JBHSEF010000023">
    <property type="protein sequence ID" value="MFC4355428.1"/>
    <property type="molecule type" value="Genomic_DNA"/>
</dbReference>
<comment type="caution">
    <text evidence="1">The sequence shown here is derived from an EMBL/GenBank/DDBJ whole genome shotgun (WGS) entry which is preliminary data.</text>
</comment>
<organism evidence="1 2">
    <name type="scientific">Chryseomicrobium palamuruense</name>
    <dbReference type="NCBI Taxonomy" id="682973"/>
    <lineage>
        <taxon>Bacteria</taxon>
        <taxon>Bacillati</taxon>
        <taxon>Bacillota</taxon>
        <taxon>Bacilli</taxon>
        <taxon>Bacillales</taxon>
        <taxon>Caryophanaceae</taxon>
        <taxon>Chryseomicrobium</taxon>
    </lineage>
</organism>
<evidence type="ECO:0000313" key="1">
    <source>
        <dbReference type="EMBL" id="MFC4355428.1"/>
    </source>
</evidence>
<keyword evidence="2" id="KW-1185">Reference proteome</keyword>
<name>A0ABV8UXY2_9BACL</name>
<dbReference type="RefSeq" id="WP_378141904.1">
    <property type="nucleotide sequence ID" value="NZ_JBHSEF010000023.1"/>
</dbReference>
<evidence type="ECO:0000313" key="2">
    <source>
        <dbReference type="Proteomes" id="UP001595733"/>
    </source>
</evidence>
<proteinExistence type="predicted"/>
<dbReference type="Proteomes" id="UP001595733">
    <property type="component" value="Unassembled WGS sequence"/>
</dbReference>
<sequence>MNFDHLIAPEYYKLTSELEVYKEDDQRIAIRWMDDQGSHLDVSYKELSTKK</sequence>
<accession>A0ABV8UXY2</accession>
<reference evidence="2" key="1">
    <citation type="journal article" date="2019" name="Int. J. Syst. Evol. Microbiol.">
        <title>The Global Catalogue of Microorganisms (GCM) 10K type strain sequencing project: providing services to taxonomists for standard genome sequencing and annotation.</title>
        <authorList>
            <consortium name="The Broad Institute Genomics Platform"/>
            <consortium name="The Broad Institute Genome Sequencing Center for Infectious Disease"/>
            <person name="Wu L."/>
            <person name="Ma J."/>
        </authorList>
    </citation>
    <scope>NUCLEOTIDE SEQUENCE [LARGE SCALE GENOMIC DNA]</scope>
    <source>
        <strain evidence="2">CCUG 50353</strain>
    </source>
</reference>
<protein>
    <submittedName>
        <fullName evidence="1">Uncharacterized protein</fullName>
    </submittedName>
</protein>
<gene>
    <name evidence="1" type="ORF">ACFO0S_10240</name>
</gene>